<feature type="compositionally biased region" description="Low complexity" evidence="1">
    <location>
        <begin position="548"/>
        <end position="569"/>
    </location>
</feature>
<dbReference type="AlphaFoldDB" id="A0A328ZS68"/>
<feature type="compositionally biased region" description="Polar residues" evidence="1">
    <location>
        <begin position="1"/>
        <end position="23"/>
    </location>
</feature>
<evidence type="ECO:0000313" key="2">
    <source>
        <dbReference type="EMBL" id="RAR85116.1"/>
    </source>
</evidence>
<evidence type="ECO:0000256" key="1">
    <source>
        <dbReference type="SAM" id="MobiDB-lite"/>
    </source>
</evidence>
<dbReference type="Proteomes" id="UP000248856">
    <property type="component" value="Unassembled WGS sequence"/>
</dbReference>
<gene>
    <name evidence="2" type="ORF">AX018_100751</name>
</gene>
<feature type="region of interest" description="Disordered" evidence="1">
    <location>
        <begin position="546"/>
        <end position="569"/>
    </location>
</feature>
<dbReference type="EMBL" id="QLTA01000007">
    <property type="protein sequence ID" value="RAR85116.1"/>
    <property type="molecule type" value="Genomic_DNA"/>
</dbReference>
<feature type="compositionally biased region" description="Low complexity" evidence="1">
    <location>
        <begin position="55"/>
        <end position="64"/>
    </location>
</feature>
<comment type="caution">
    <text evidence="2">The sequence shown here is derived from an EMBL/GenBank/DDBJ whole genome shotgun (WGS) entry which is preliminary data.</text>
</comment>
<evidence type="ECO:0008006" key="4">
    <source>
        <dbReference type="Google" id="ProtNLM"/>
    </source>
</evidence>
<reference evidence="2 3" key="1">
    <citation type="submission" date="2018-06" db="EMBL/GenBank/DDBJ databases">
        <title>Genomic Encyclopedia of Archaeal and Bacterial Type Strains, Phase II (KMG-II): from individual species to whole genera.</title>
        <authorList>
            <person name="Goeker M."/>
        </authorList>
    </citation>
    <scope>NUCLEOTIDE SEQUENCE [LARGE SCALE GENOMIC DNA]</scope>
    <source>
        <strain evidence="2 3">CFPB 3232</strain>
    </source>
</reference>
<protein>
    <recommendedName>
        <fullName evidence="4">Phosphatidylinositol 3-/4-kinase</fullName>
    </recommendedName>
</protein>
<name>A0A328ZS68_9BURK</name>
<organism evidence="2 3">
    <name type="scientific">Paracidovorax anthurii</name>
    <dbReference type="NCBI Taxonomy" id="78229"/>
    <lineage>
        <taxon>Bacteria</taxon>
        <taxon>Pseudomonadati</taxon>
        <taxon>Pseudomonadota</taxon>
        <taxon>Betaproteobacteria</taxon>
        <taxon>Burkholderiales</taxon>
        <taxon>Comamonadaceae</taxon>
        <taxon>Paracidovorax</taxon>
    </lineage>
</organism>
<evidence type="ECO:0000313" key="3">
    <source>
        <dbReference type="Proteomes" id="UP000248856"/>
    </source>
</evidence>
<accession>A0A328ZS68</accession>
<feature type="region of interest" description="Disordered" evidence="1">
    <location>
        <begin position="1"/>
        <end position="101"/>
    </location>
</feature>
<proteinExistence type="predicted"/>
<sequence>MLSENTFRTARSFLPSVSGTPNASRDAPGAEAPAPASHPPAVLQAPAGLSGAPQRPDGAAAGPLPRGPLPRPSGEMRSQSSSAEANPPQRPEAARQPSQAKRTTLGELLALERQQEQAERAQKARKALRAQQAELVGSALPKGGKTMRRLKGRAARQHPATLAEKWHARLQEPPKPMEGRRREAFEARVRADLMAIAQAGGIDPVQAVDAMGTALEDGMLGQGILEEDRKLLLNVLDQWAMDRLYERLDLKVTRDTRPAYTNVHVQEKPRKLGSGAFHTVFEVKLAGPDGRAFDGVFKPLKKKEGGWAAAVTGIPGDNPQTAMRNIATVSYARKLGLPVIADTRVALIDTGGGPFASHLGLMMERARGQPAREVDLSVLNRPEVCVEVTKLQLLDHLTGQCDRHGYNYFIHRGPDGSVQVTGIDNDQCFGKSATEPGDIAQIQNDPWRFGLHGTEPPPVVDTGMERAIQTLTERDIRSMLEDKLTEPEIDAAVQRHQGLKDHIAQLRAGGWVIEPEQWGRPDIAQLLTPKNSYIGRERHRAQVKAAKEAAQAAQAAPGPGNAATANPPW</sequence>
<keyword evidence="3" id="KW-1185">Reference proteome</keyword>
<feature type="compositionally biased region" description="Low complexity" evidence="1">
    <location>
        <begin position="27"/>
        <end position="41"/>
    </location>
</feature>